<dbReference type="Proteomes" id="UP001488838">
    <property type="component" value="Unassembled WGS sequence"/>
</dbReference>
<accession>A0AAW0H7T7</accession>
<keyword evidence="2" id="KW-1185">Reference proteome</keyword>
<evidence type="ECO:0000313" key="1">
    <source>
        <dbReference type="EMBL" id="KAK7798640.1"/>
    </source>
</evidence>
<organism evidence="1 2">
    <name type="scientific">Myodes glareolus</name>
    <name type="common">Bank vole</name>
    <name type="synonym">Clethrionomys glareolus</name>
    <dbReference type="NCBI Taxonomy" id="447135"/>
    <lineage>
        <taxon>Eukaryota</taxon>
        <taxon>Metazoa</taxon>
        <taxon>Chordata</taxon>
        <taxon>Craniata</taxon>
        <taxon>Vertebrata</taxon>
        <taxon>Euteleostomi</taxon>
        <taxon>Mammalia</taxon>
        <taxon>Eutheria</taxon>
        <taxon>Euarchontoglires</taxon>
        <taxon>Glires</taxon>
        <taxon>Rodentia</taxon>
        <taxon>Myomorpha</taxon>
        <taxon>Muroidea</taxon>
        <taxon>Cricetidae</taxon>
        <taxon>Arvicolinae</taxon>
        <taxon>Myodes</taxon>
    </lineage>
</organism>
<sequence>MDKFVIRTPRIQNSPQKKQLGEKVYKQATIESLKKKIPGAGEMAQRLRALTALPEDPGLIPSTHMAAHNCLKMQFHEN</sequence>
<dbReference type="EMBL" id="JBBHLL010000675">
    <property type="protein sequence ID" value="KAK7798640.1"/>
    <property type="molecule type" value="Genomic_DNA"/>
</dbReference>
<comment type="caution">
    <text evidence="1">The sequence shown here is derived from an EMBL/GenBank/DDBJ whole genome shotgun (WGS) entry which is preliminary data.</text>
</comment>
<gene>
    <name evidence="1" type="ORF">U0070_002731</name>
</gene>
<name>A0AAW0H7T7_MYOGA</name>
<dbReference type="AlphaFoldDB" id="A0AAW0H7T7"/>
<proteinExistence type="predicted"/>
<evidence type="ECO:0000313" key="2">
    <source>
        <dbReference type="Proteomes" id="UP001488838"/>
    </source>
</evidence>
<protein>
    <submittedName>
        <fullName evidence="1">Uncharacterized protein</fullName>
    </submittedName>
</protein>
<reference evidence="1 2" key="1">
    <citation type="journal article" date="2023" name="bioRxiv">
        <title>Conserved and derived expression patterns and positive selection on dental genes reveal complex evolutionary context of ever-growing rodent molars.</title>
        <authorList>
            <person name="Calamari Z.T."/>
            <person name="Song A."/>
            <person name="Cohen E."/>
            <person name="Akter M."/>
            <person name="Roy R.D."/>
            <person name="Hallikas O."/>
            <person name="Christensen M.M."/>
            <person name="Li P."/>
            <person name="Marangoni P."/>
            <person name="Jernvall J."/>
            <person name="Klein O.D."/>
        </authorList>
    </citation>
    <scope>NUCLEOTIDE SEQUENCE [LARGE SCALE GENOMIC DNA]</scope>
    <source>
        <strain evidence="1">V071</strain>
    </source>
</reference>